<feature type="chain" id="PRO_5015559912" evidence="2">
    <location>
        <begin position="20"/>
        <end position="126"/>
    </location>
</feature>
<gene>
    <name evidence="3" type="ORF">g.95017</name>
</gene>
<evidence type="ECO:0000313" key="3">
    <source>
        <dbReference type="EMBL" id="MBY74113.1"/>
    </source>
</evidence>
<organism evidence="3">
    <name type="scientific">Sipha flava</name>
    <name type="common">yellow sugarcane aphid</name>
    <dbReference type="NCBI Taxonomy" id="143950"/>
    <lineage>
        <taxon>Eukaryota</taxon>
        <taxon>Metazoa</taxon>
        <taxon>Ecdysozoa</taxon>
        <taxon>Arthropoda</taxon>
        <taxon>Hexapoda</taxon>
        <taxon>Insecta</taxon>
        <taxon>Pterygota</taxon>
        <taxon>Neoptera</taxon>
        <taxon>Paraneoptera</taxon>
        <taxon>Hemiptera</taxon>
        <taxon>Sternorrhyncha</taxon>
        <taxon>Aphidomorpha</taxon>
        <taxon>Aphidoidea</taxon>
        <taxon>Aphididae</taxon>
        <taxon>Sipha</taxon>
    </lineage>
</organism>
<reference evidence="3" key="1">
    <citation type="submission" date="2018-04" db="EMBL/GenBank/DDBJ databases">
        <title>Transcriptome assembly of Sipha flava.</title>
        <authorList>
            <person name="Scully E.D."/>
            <person name="Geib S.M."/>
            <person name="Palmer N.A."/>
            <person name="Koch K."/>
            <person name="Bradshaw J."/>
            <person name="Heng-Moss T."/>
            <person name="Sarath G."/>
        </authorList>
    </citation>
    <scope>NUCLEOTIDE SEQUENCE</scope>
</reference>
<dbReference type="EMBL" id="GGMS01004910">
    <property type="protein sequence ID" value="MBY74113.1"/>
    <property type="molecule type" value="Transcribed_RNA"/>
</dbReference>
<feature type="region of interest" description="Disordered" evidence="1">
    <location>
        <begin position="37"/>
        <end position="61"/>
    </location>
</feature>
<proteinExistence type="predicted"/>
<sequence>MTAAVQLLFAVAAAAAVCARPSYHAVRPLPPTVPELHDRRAPAPALAPPGPGNVTGRGVGAGPADDIIGTRSLFVQRCQCPPGMVVASNSPGVCKCKTQFKPYTGPEYKSYETKRDFEFLYNFWFL</sequence>
<keyword evidence="2" id="KW-0732">Signal</keyword>
<protein>
    <submittedName>
        <fullName evidence="3">Uncharacterized protein</fullName>
    </submittedName>
</protein>
<evidence type="ECO:0000256" key="2">
    <source>
        <dbReference type="SAM" id="SignalP"/>
    </source>
</evidence>
<evidence type="ECO:0000256" key="1">
    <source>
        <dbReference type="SAM" id="MobiDB-lite"/>
    </source>
</evidence>
<feature type="signal peptide" evidence="2">
    <location>
        <begin position="1"/>
        <end position="19"/>
    </location>
</feature>
<accession>A0A2S2Q8P6</accession>
<dbReference type="AlphaFoldDB" id="A0A2S2Q8P6"/>
<name>A0A2S2Q8P6_9HEMI</name>